<reference evidence="3" key="1">
    <citation type="submission" date="2018-11" db="EMBL/GenBank/DDBJ databases">
        <title>Complete genome sequence of Paenibacillus sp. ML311-T8.</title>
        <authorList>
            <person name="Nam Y.-D."/>
            <person name="Kang J."/>
            <person name="Chung W.-H."/>
            <person name="Park Y.S."/>
        </authorList>
    </citation>
    <scope>NUCLEOTIDE SEQUENCE [LARGE SCALE GENOMIC DNA]</scope>
    <source>
        <strain evidence="3">ML311-T8</strain>
    </source>
</reference>
<proteinExistence type="predicted"/>
<dbReference type="NCBIfam" id="TIGR00254">
    <property type="entry name" value="GGDEF"/>
    <property type="match status" value="1"/>
</dbReference>
<evidence type="ECO:0000313" key="2">
    <source>
        <dbReference type="EMBL" id="QGQ99633.1"/>
    </source>
</evidence>
<gene>
    <name evidence="2" type="ORF">EHS13_34600</name>
</gene>
<evidence type="ECO:0000259" key="1">
    <source>
        <dbReference type="PROSITE" id="PS50887"/>
    </source>
</evidence>
<dbReference type="CDD" id="cd01949">
    <property type="entry name" value="GGDEF"/>
    <property type="match status" value="1"/>
</dbReference>
<dbReference type="KEGG" id="ppsc:EHS13_34600"/>
<accession>A0A6B8RW46</accession>
<sequence>MVDSFSVRLDRGIVGRVGGEEFALFLTDFTDQKSFNEAERFRKLVQDQLFTVYEDTPIPLTISMGIAHSKKRGITFEELYQHADEALYSSKKAGKNKVTLNVLTET</sequence>
<dbReference type="InterPro" id="IPR043128">
    <property type="entry name" value="Rev_trsase/Diguanyl_cyclase"/>
</dbReference>
<dbReference type="PANTHER" id="PTHR45138:SF9">
    <property type="entry name" value="DIGUANYLATE CYCLASE DGCM-RELATED"/>
    <property type="match status" value="1"/>
</dbReference>
<dbReference type="Pfam" id="PF00990">
    <property type="entry name" value="GGDEF"/>
    <property type="match status" value="1"/>
</dbReference>
<dbReference type="AlphaFoldDB" id="A0A6B8RW46"/>
<dbReference type="PANTHER" id="PTHR45138">
    <property type="entry name" value="REGULATORY COMPONENTS OF SENSORY TRANSDUCTION SYSTEM"/>
    <property type="match status" value="1"/>
</dbReference>
<dbReference type="PROSITE" id="PS50887">
    <property type="entry name" value="GGDEF"/>
    <property type="match status" value="1"/>
</dbReference>
<keyword evidence="3" id="KW-1185">Reference proteome</keyword>
<dbReference type="OrthoDB" id="9759607at2"/>
<dbReference type="InterPro" id="IPR050469">
    <property type="entry name" value="Diguanylate_Cyclase"/>
</dbReference>
<dbReference type="Gene3D" id="3.30.70.270">
    <property type="match status" value="1"/>
</dbReference>
<name>A0A6B8RW46_9BACL</name>
<dbReference type="Proteomes" id="UP000426246">
    <property type="component" value="Chromosome"/>
</dbReference>
<protein>
    <submittedName>
        <fullName evidence="2">GGDEF domain-containing protein</fullName>
    </submittedName>
</protein>
<dbReference type="GO" id="GO:1902201">
    <property type="term" value="P:negative regulation of bacterial-type flagellum-dependent cell motility"/>
    <property type="evidence" value="ECO:0007669"/>
    <property type="project" value="TreeGrafter"/>
</dbReference>
<dbReference type="RefSeq" id="WP_155704798.1">
    <property type="nucleotide sequence ID" value="NZ_CP034235.1"/>
</dbReference>
<dbReference type="GO" id="GO:0005886">
    <property type="term" value="C:plasma membrane"/>
    <property type="evidence" value="ECO:0007669"/>
    <property type="project" value="TreeGrafter"/>
</dbReference>
<dbReference type="GO" id="GO:0052621">
    <property type="term" value="F:diguanylate cyclase activity"/>
    <property type="evidence" value="ECO:0007669"/>
    <property type="project" value="TreeGrafter"/>
</dbReference>
<dbReference type="EMBL" id="CP034235">
    <property type="protein sequence ID" value="QGQ99633.1"/>
    <property type="molecule type" value="Genomic_DNA"/>
</dbReference>
<dbReference type="SUPFAM" id="SSF55073">
    <property type="entry name" value="Nucleotide cyclase"/>
    <property type="match status" value="1"/>
</dbReference>
<dbReference type="InterPro" id="IPR029787">
    <property type="entry name" value="Nucleotide_cyclase"/>
</dbReference>
<dbReference type="InterPro" id="IPR000160">
    <property type="entry name" value="GGDEF_dom"/>
</dbReference>
<dbReference type="GO" id="GO:0043709">
    <property type="term" value="P:cell adhesion involved in single-species biofilm formation"/>
    <property type="evidence" value="ECO:0007669"/>
    <property type="project" value="TreeGrafter"/>
</dbReference>
<organism evidence="2 3">
    <name type="scientific">Paenibacillus psychroresistens</name>
    <dbReference type="NCBI Taxonomy" id="1778678"/>
    <lineage>
        <taxon>Bacteria</taxon>
        <taxon>Bacillati</taxon>
        <taxon>Bacillota</taxon>
        <taxon>Bacilli</taxon>
        <taxon>Bacillales</taxon>
        <taxon>Paenibacillaceae</taxon>
        <taxon>Paenibacillus</taxon>
    </lineage>
</organism>
<evidence type="ECO:0000313" key="3">
    <source>
        <dbReference type="Proteomes" id="UP000426246"/>
    </source>
</evidence>
<feature type="domain" description="GGDEF" evidence="1">
    <location>
        <begin position="1"/>
        <end position="103"/>
    </location>
</feature>